<protein>
    <recommendedName>
        <fullName evidence="4">ABC transporter domain-containing protein</fullName>
    </recommendedName>
</protein>
<dbReference type="AlphaFoldDB" id="A0A0Q1BF20"/>
<dbReference type="OrthoDB" id="9808363at2"/>
<dbReference type="Gene3D" id="3.40.50.300">
    <property type="entry name" value="P-loop containing nucleotide triphosphate hydrolases"/>
    <property type="match status" value="1"/>
</dbReference>
<dbReference type="PANTHER" id="PTHR42939:SF1">
    <property type="entry name" value="ABC TRANSPORTER ATP-BINDING PROTEIN ALBC-RELATED"/>
    <property type="match status" value="1"/>
</dbReference>
<keyword evidence="1" id="KW-0813">Transport</keyword>
<dbReference type="CDD" id="cd03230">
    <property type="entry name" value="ABC_DR_subfamily_A"/>
    <property type="match status" value="1"/>
</dbReference>
<evidence type="ECO:0000256" key="3">
    <source>
        <dbReference type="ARBA" id="ARBA00022840"/>
    </source>
</evidence>
<dbReference type="PROSITE" id="PS50893">
    <property type="entry name" value="ABC_TRANSPORTER_2"/>
    <property type="match status" value="1"/>
</dbReference>
<dbReference type="STRING" id="346185.AAY42_01910"/>
<evidence type="ECO:0000259" key="4">
    <source>
        <dbReference type="PROSITE" id="PS50893"/>
    </source>
</evidence>
<comment type="caution">
    <text evidence="5">The sequence shown here is derived from an EMBL/GenBank/DDBJ whole genome shotgun (WGS) entry which is preliminary data.</text>
</comment>
<proteinExistence type="predicted"/>
<keyword evidence="6" id="KW-1185">Reference proteome</keyword>
<gene>
    <name evidence="5" type="ORF">AAY42_01910</name>
</gene>
<evidence type="ECO:0000313" key="6">
    <source>
        <dbReference type="Proteomes" id="UP000050827"/>
    </source>
</evidence>
<sequence length="283" mass="31809">MLTVKHLNFNYPNSRFVLKSINLDFTAGNIYGLFGKNGEGKSTLLKIMTGLLFPKNGNCLLEGNEMRKREVQSLQHIFLVPEDFELPAISILSFEKVQSCFYPQFSKEQFYELIKEFQLSPTDVISKLSFGQKKKVLIAFGIATNTKLLLMDEPTNGLDIPSKSQFRKVMASIANENKCIVISTHQVRDLHSLINHVMILDNAQVAFDQPLDKVSDGLWFGKPSTNDSTEPIYSESSFGGKAILPRLDKNETEVDLELLFNGVLSTPGKINAILNQTQNDERV</sequence>
<feature type="domain" description="ABC transporter" evidence="4">
    <location>
        <begin position="2"/>
        <end position="227"/>
    </location>
</feature>
<dbReference type="InterPro" id="IPR027417">
    <property type="entry name" value="P-loop_NTPase"/>
</dbReference>
<dbReference type="Pfam" id="PF00005">
    <property type="entry name" value="ABC_tran"/>
    <property type="match status" value="1"/>
</dbReference>
<dbReference type="SUPFAM" id="SSF52540">
    <property type="entry name" value="P-loop containing nucleoside triphosphate hydrolases"/>
    <property type="match status" value="1"/>
</dbReference>
<dbReference type="PANTHER" id="PTHR42939">
    <property type="entry name" value="ABC TRANSPORTER ATP-BINDING PROTEIN ALBC-RELATED"/>
    <property type="match status" value="1"/>
</dbReference>
<dbReference type="InterPro" id="IPR003593">
    <property type="entry name" value="AAA+_ATPase"/>
</dbReference>
<evidence type="ECO:0000313" key="5">
    <source>
        <dbReference type="EMBL" id="KQC28785.1"/>
    </source>
</evidence>
<dbReference type="InterPro" id="IPR051782">
    <property type="entry name" value="ABC_Transporter_VariousFunc"/>
</dbReference>
<dbReference type="PATRIC" id="fig|1547436.3.peg.398"/>
<keyword evidence="3" id="KW-0067">ATP-binding</keyword>
<evidence type="ECO:0000256" key="2">
    <source>
        <dbReference type="ARBA" id="ARBA00022741"/>
    </source>
</evidence>
<evidence type="ECO:0000256" key="1">
    <source>
        <dbReference type="ARBA" id="ARBA00022448"/>
    </source>
</evidence>
<organism evidence="5 6">
    <name type="scientific">Flagellimonas eckloniae</name>
    <dbReference type="NCBI Taxonomy" id="346185"/>
    <lineage>
        <taxon>Bacteria</taxon>
        <taxon>Pseudomonadati</taxon>
        <taxon>Bacteroidota</taxon>
        <taxon>Flavobacteriia</taxon>
        <taxon>Flavobacteriales</taxon>
        <taxon>Flavobacteriaceae</taxon>
        <taxon>Flagellimonas</taxon>
    </lineage>
</organism>
<dbReference type="InterPro" id="IPR003439">
    <property type="entry name" value="ABC_transporter-like_ATP-bd"/>
</dbReference>
<accession>A0A0Q1BF20</accession>
<keyword evidence="2" id="KW-0547">Nucleotide-binding</keyword>
<dbReference type="RefSeq" id="WP_055392323.1">
    <property type="nucleotide sequence ID" value="NZ_LCTZ01000002.1"/>
</dbReference>
<name>A0A0Q1BF20_9FLAO</name>
<dbReference type="GO" id="GO:0005524">
    <property type="term" value="F:ATP binding"/>
    <property type="evidence" value="ECO:0007669"/>
    <property type="project" value="UniProtKB-KW"/>
</dbReference>
<dbReference type="GO" id="GO:0016887">
    <property type="term" value="F:ATP hydrolysis activity"/>
    <property type="evidence" value="ECO:0007669"/>
    <property type="project" value="InterPro"/>
</dbReference>
<dbReference type="Proteomes" id="UP000050827">
    <property type="component" value="Unassembled WGS sequence"/>
</dbReference>
<reference evidence="5 6" key="1">
    <citation type="submission" date="2015-04" db="EMBL/GenBank/DDBJ databases">
        <title>Complete genome of flavobacterium.</title>
        <authorList>
            <person name="Kwon Y.M."/>
            <person name="Kim S.-J."/>
        </authorList>
    </citation>
    <scope>NUCLEOTIDE SEQUENCE [LARGE SCALE GENOMIC DNA]</scope>
    <source>
        <strain evidence="5 6">DK169</strain>
    </source>
</reference>
<dbReference type="EMBL" id="LCTZ01000002">
    <property type="protein sequence ID" value="KQC28785.1"/>
    <property type="molecule type" value="Genomic_DNA"/>
</dbReference>
<dbReference type="SMART" id="SM00382">
    <property type="entry name" value="AAA"/>
    <property type="match status" value="1"/>
</dbReference>